<evidence type="ECO:0000313" key="6">
    <source>
        <dbReference type="Proteomes" id="UP001190700"/>
    </source>
</evidence>
<dbReference type="Gene3D" id="3.30.160.20">
    <property type="match status" value="1"/>
</dbReference>
<evidence type="ECO:0000313" key="5">
    <source>
        <dbReference type="EMBL" id="KAK3272318.1"/>
    </source>
</evidence>
<dbReference type="NCBIfam" id="TIGR00019">
    <property type="entry name" value="prfA"/>
    <property type="match status" value="1"/>
</dbReference>
<keyword evidence="2" id="KW-0488">Methylation</keyword>
<reference evidence="5 6" key="1">
    <citation type="journal article" date="2015" name="Genome Biol. Evol.">
        <title>Comparative Genomics of a Bacterivorous Green Alga Reveals Evolutionary Causalities and Consequences of Phago-Mixotrophic Mode of Nutrition.</title>
        <authorList>
            <person name="Burns J.A."/>
            <person name="Paasch A."/>
            <person name="Narechania A."/>
            <person name="Kim E."/>
        </authorList>
    </citation>
    <scope>NUCLEOTIDE SEQUENCE [LARGE SCALE GENOMIC DNA]</scope>
    <source>
        <strain evidence="5 6">PLY_AMNH</strain>
    </source>
</reference>
<dbReference type="Gene3D" id="6.10.140.1950">
    <property type="match status" value="1"/>
</dbReference>
<dbReference type="Proteomes" id="UP001190700">
    <property type="component" value="Unassembled WGS sequence"/>
</dbReference>
<feature type="domain" description="Prokaryotic-type class I peptide chain release factors" evidence="4">
    <location>
        <begin position="271"/>
        <end position="287"/>
    </location>
</feature>
<evidence type="ECO:0000256" key="2">
    <source>
        <dbReference type="ARBA" id="ARBA00022481"/>
    </source>
</evidence>
<dbReference type="InterPro" id="IPR004373">
    <property type="entry name" value="RF-1"/>
</dbReference>
<dbReference type="NCBIfam" id="NF001859">
    <property type="entry name" value="PRK00591.1"/>
    <property type="match status" value="1"/>
</dbReference>
<dbReference type="PROSITE" id="PS00745">
    <property type="entry name" value="RF_PROK_I"/>
    <property type="match status" value="1"/>
</dbReference>
<name>A0AAE0G6R0_9CHLO</name>
<dbReference type="Pfam" id="PF00472">
    <property type="entry name" value="RF-1"/>
    <property type="match status" value="1"/>
</dbReference>
<accession>A0AAE0G6R0</accession>
<comment type="similarity">
    <text evidence="1">Belongs to the prokaryotic/mitochondrial release factor family.</text>
</comment>
<dbReference type="FunFam" id="3.30.160.20:FF:000004">
    <property type="entry name" value="Peptide chain release factor 1"/>
    <property type="match status" value="1"/>
</dbReference>
<dbReference type="PANTHER" id="PTHR43804:SF7">
    <property type="entry name" value="LD18447P"/>
    <property type="match status" value="1"/>
</dbReference>
<dbReference type="PANTHER" id="PTHR43804">
    <property type="entry name" value="LD18447P"/>
    <property type="match status" value="1"/>
</dbReference>
<organism evidence="5 6">
    <name type="scientific">Cymbomonas tetramitiformis</name>
    <dbReference type="NCBI Taxonomy" id="36881"/>
    <lineage>
        <taxon>Eukaryota</taxon>
        <taxon>Viridiplantae</taxon>
        <taxon>Chlorophyta</taxon>
        <taxon>Pyramimonadophyceae</taxon>
        <taxon>Pyramimonadales</taxon>
        <taxon>Pyramimonadaceae</taxon>
        <taxon>Cymbomonas</taxon>
    </lineage>
</organism>
<dbReference type="InterPro" id="IPR000352">
    <property type="entry name" value="Pep_chain_release_fac_I"/>
</dbReference>
<evidence type="ECO:0000256" key="3">
    <source>
        <dbReference type="ARBA" id="ARBA00022917"/>
    </source>
</evidence>
<dbReference type="SUPFAM" id="SSF75620">
    <property type="entry name" value="Release factor"/>
    <property type="match status" value="1"/>
</dbReference>
<evidence type="ECO:0000259" key="4">
    <source>
        <dbReference type="PROSITE" id="PS00745"/>
    </source>
</evidence>
<dbReference type="Pfam" id="PF03462">
    <property type="entry name" value="PCRF"/>
    <property type="match status" value="1"/>
</dbReference>
<dbReference type="InterPro" id="IPR050057">
    <property type="entry name" value="Prokaryotic/Mito_RF"/>
</dbReference>
<protein>
    <recommendedName>
        <fullName evidence="4">Prokaryotic-type class I peptide chain release factors domain-containing protein</fullName>
    </recommendedName>
</protein>
<dbReference type="InterPro" id="IPR045853">
    <property type="entry name" value="Pep_chain_release_fac_I_sf"/>
</dbReference>
<dbReference type="FunFam" id="3.30.70.1660:FF:000002">
    <property type="entry name" value="Peptide chain release factor 1"/>
    <property type="match status" value="1"/>
</dbReference>
<dbReference type="HAMAP" id="MF_00093">
    <property type="entry name" value="Rel_fac_1"/>
    <property type="match status" value="1"/>
</dbReference>
<keyword evidence="6" id="KW-1185">Reference proteome</keyword>
<comment type="caution">
    <text evidence="5">The sequence shown here is derived from an EMBL/GenBank/DDBJ whole genome shotgun (WGS) entry which is preliminary data.</text>
</comment>
<dbReference type="SMART" id="SM00937">
    <property type="entry name" value="PCRF"/>
    <property type="match status" value="1"/>
</dbReference>
<dbReference type="AlphaFoldDB" id="A0AAE0G6R0"/>
<dbReference type="GO" id="GO:0005737">
    <property type="term" value="C:cytoplasm"/>
    <property type="evidence" value="ECO:0007669"/>
    <property type="project" value="UniProtKB-ARBA"/>
</dbReference>
<proteinExistence type="inferred from homology"/>
<keyword evidence="3" id="KW-0648">Protein biosynthesis</keyword>
<gene>
    <name evidence="5" type="ORF">CYMTET_19382</name>
</gene>
<evidence type="ECO:0000256" key="1">
    <source>
        <dbReference type="ARBA" id="ARBA00010835"/>
    </source>
</evidence>
<sequence>MPRISGIYDRRSEVPLWHAPTSDRPLIPRSCSAFSTDQALSLTDAITWRLRGLQARHAQLCSELSESAGMSPGQMNSLNRELSELEPKLHAWQQLEEQRQEYEGLLEMTRDAKEDPELRQMAEQDLKDLGPAILEQEREVAKMLLPRDPADTKPVILEVRAGAGGDEASLFAKEIFDMYQKYAAESGWRFELIAISESEKKGCKEASASVMGENVYNWLKYESGVHRVQRVPVTETQGRVHTSTVSVVVMPQADEVEVEVRDEDLRIETFRASGAGGQHVNTTCSAVRVTHIPSGTVVAIQDERSQHKNKAKALGVLRARIFDKIRLEQESELSAERKGQIGTMDRSERIRTYNFPQGRVTDHRVGLSVGIENIMNGSRLDDIIDELHEHSQSEALRKLCEM</sequence>
<dbReference type="GO" id="GO:0016149">
    <property type="term" value="F:translation release factor activity, codon specific"/>
    <property type="evidence" value="ECO:0007669"/>
    <property type="project" value="InterPro"/>
</dbReference>
<dbReference type="EMBL" id="LGRX02009044">
    <property type="protein sequence ID" value="KAK3272318.1"/>
    <property type="molecule type" value="Genomic_DNA"/>
</dbReference>
<dbReference type="Gene3D" id="3.30.70.1660">
    <property type="match status" value="1"/>
</dbReference>
<dbReference type="InterPro" id="IPR005139">
    <property type="entry name" value="PCRF"/>
</dbReference>